<keyword evidence="5" id="KW-1185">Reference proteome</keyword>
<protein>
    <submittedName>
        <fullName evidence="4">M61 family peptidase</fullName>
    </submittedName>
</protein>
<dbReference type="InterPro" id="IPR007963">
    <property type="entry name" value="Peptidase_M61_catalytic"/>
</dbReference>
<feature type="domain" description="Peptidase M61 N-terminal" evidence="3">
    <location>
        <begin position="51"/>
        <end position="222"/>
    </location>
</feature>
<proteinExistence type="predicted"/>
<sequence length="648" mass="71645">MVTMRSILLLGLSVICVGAAAQVGVGPQPVPLSNSVPAPRDIAFRGVVRMVVDASDTTHKIVNVHETIPVQAAGPMTLLYPQWEVASHSATVQVARLAGLIIRADDQRIDWTRDAIDMHAFHIDVPSGATTLDLDYQYLASGTPREGPPEMSRDILAMQWHTASVYPAGWFARDITVQASVKLPAGFQYATALTTDSFGNDVASFKPTTLEVLYDSPVYAGRYLKRVDLAPKAATPVTLNLFGDNLRNIDIGDAQITRYRAAVAEIEHTFASTHFDHYDLLVSLSDVLPSSGGTEHARSGEVGLPADYLGNESGHLPELDILWHEFIHSWNGLFRRPADMWTANANQPVRNSLLWVYEGQSEFWGRVIAARAGIRSIEATKDLFAIDAARMQARPGRRWKSLQDSNNDPVFMAKRAVAWRDWQRREDYYLEGPIFWLNIDSIIRERTGDTKGLDDFAKAFFGVNAGSQITTTYTFDDVCTTLNNVLPFDWSNFLRKRLDTHDDDGLLDGLAHAGYRLIFTTEPSDFYRQLESEDDVADLSYSIGLTVKSNGTVPVVAWNGPAFKSGLSNGAKITTINGAPFSVDLLKATISNAANGSINLGFKLDGQDQIAHIDYHGSLRYPHLQRISESKDRLVPLLQARRINPVSM</sequence>
<feature type="chain" id="PRO_5019276968" evidence="1">
    <location>
        <begin position="22"/>
        <end position="648"/>
    </location>
</feature>
<feature type="signal peptide" evidence="1">
    <location>
        <begin position="1"/>
        <end position="21"/>
    </location>
</feature>
<evidence type="ECO:0000256" key="1">
    <source>
        <dbReference type="SAM" id="SignalP"/>
    </source>
</evidence>
<dbReference type="Gene3D" id="2.60.40.3650">
    <property type="match status" value="1"/>
</dbReference>
<evidence type="ECO:0000259" key="2">
    <source>
        <dbReference type="Pfam" id="PF05299"/>
    </source>
</evidence>
<dbReference type="Proteomes" id="UP000291562">
    <property type="component" value="Chromosome"/>
</dbReference>
<dbReference type="InterPro" id="IPR027268">
    <property type="entry name" value="Peptidase_M4/M1_CTD_sf"/>
</dbReference>
<dbReference type="Pfam" id="PF17899">
    <property type="entry name" value="Peptidase_M61_N"/>
    <property type="match status" value="1"/>
</dbReference>
<evidence type="ECO:0000259" key="3">
    <source>
        <dbReference type="Pfam" id="PF17899"/>
    </source>
</evidence>
<gene>
    <name evidence="4" type="ORF">ELE36_00555</name>
</gene>
<dbReference type="InterPro" id="IPR024191">
    <property type="entry name" value="Peptidase_M61"/>
</dbReference>
<dbReference type="OrthoDB" id="9778516at2"/>
<name>A0A411HET0_9GAMM</name>
<reference evidence="4 5" key="1">
    <citation type="submission" date="2019-01" db="EMBL/GenBank/DDBJ databases">
        <title>Pseudolysobacter antarctica gen. nov., sp. nov., isolated from Fildes Peninsula, Antarctica.</title>
        <authorList>
            <person name="Wei Z."/>
            <person name="Peng F."/>
        </authorList>
    </citation>
    <scope>NUCLEOTIDE SEQUENCE [LARGE SCALE GENOMIC DNA]</scope>
    <source>
        <strain evidence="4 5">AQ6-296</strain>
    </source>
</reference>
<accession>A0A411HET0</accession>
<dbReference type="AlphaFoldDB" id="A0A411HET0"/>
<dbReference type="Gene3D" id="1.10.390.10">
    <property type="entry name" value="Neutral Protease Domain 2"/>
    <property type="match status" value="1"/>
</dbReference>
<dbReference type="Pfam" id="PF05299">
    <property type="entry name" value="Peptidase_M61"/>
    <property type="match status" value="1"/>
</dbReference>
<feature type="domain" description="Peptidase M61 catalytic" evidence="2">
    <location>
        <begin position="319"/>
        <end position="434"/>
    </location>
</feature>
<evidence type="ECO:0000313" key="4">
    <source>
        <dbReference type="EMBL" id="QBB68988.1"/>
    </source>
</evidence>
<dbReference type="PIRSF" id="PIRSF016493">
    <property type="entry name" value="Glycyl_aminpptds"/>
    <property type="match status" value="1"/>
</dbReference>
<dbReference type="InterPro" id="IPR040756">
    <property type="entry name" value="Peptidase_M61_N"/>
</dbReference>
<keyword evidence="1" id="KW-0732">Signal</keyword>
<dbReference type="KEGG" id="xbc:ELE36_00555"/>
<dbReference type="EMBL" id="CP035704">
    <property type="protein sequence ID" value="QBB68988.1"/>
    <property type="molecule type" value="Genomic_DNA"/>
</dbReference>
<evidence type="ECO:0000313" key="5">
    <source>
        <dbReference type="Proteomes" id="UP000291562"/>
    </source>
</evidence>
<organism evidence="4 5">
    <name type="scientific">Pseudolysobacter antarcticus</name>
    <dbReference type="NCBI Taxonomy" id="2511995"/>
    <lineage>
        <taxon>Bacteria</taxon>
        <taxon>Pseudomonadati</taxon>
        <taxon>Pseudomonadota</taxon>
        <taxon>Gammaproteobacteria</taxon>
        <taxon>Lysobacterales</taxon>
        <taxon>Rhodanobacteraceae</taxon>
        <taxon>Pseudolysobacter</taxon>
    </lineage>
</organism>